<organism evidence="2 3">
    <name type="scientific">Victivallis lenta</name>
    <dbReference type="NCBI Taxonomy" id="2606640"/>
    <lineage>
        <taxon>Bacteria</taxon>
        <taxon>Pseudomonadati</taxon>
        <taxon>Lentisphaerota</taxon>
        <taxon>Lentisphaeria</taxon>
        <taxon>Victivallales</taxon>
        <taxon>Victivallaceae</taxon>
        <taxon>Victivallis</taxon>
    </lineage>
</organism>
<evidence type="ECO:0000313" key="2">
    <source>
        <dbReference type="EMBL" id="MST95457.1"/>
    </source>
</evidence>
<name>A0A844FW92_9BACT</name>
<sequence>MSMKQAKIAAQLYSFRDYIGTPAGVRDTLRRLRRTGYEAVQLSGAIAPMPEAELRRMLREEGMAAPTSHERAAELVGEPERVIDRLLALDCRHTACPYPQRVPTGAGETVAFAEELNRAAEKFRRAGIVFAYHNHSIEFRRFGGRPMLEIIYENAPLVDGEPDTFWIQKGGGDPAAWIERLSGRLRVLHVKDFGVNPSGEPVMMPVGSGNLDWKRIFAAAEAAGVEYYVVEHDGDCADPFESFAASMCFLKGNFVS</sequence>
<dbReference type="EMBL" id="VUNS01000001">
    <property type="protein sequence ID" value="MST95457.1"/>
    <property type="molecule type" value="Genomic_DNA"/>
</dbReference>
<comment type="caution">
    <text evidence="2">The sequence shown here is derived from an EMBL/GenBank/DDBJ whole genome shotgun (WGS) entry which is preliminary data.</text>
</comment>
<gene>
    <name evidence="2" type="ORF">FYJ85_00140</name>
</gene>
<dbReference type="GO" id="GO:0016853">
    <property type="term" value="F:isomerase activity"/>
    <property type="evidence" value="ECO:0007669"/>
    <property type="project" value="UniProtKB-KW"/>
</dbReference>
<dbReference type="SUPFAM" id="SSF51658">
    <property type="entry name" value="Xylose isomerase-like"/>
    <property type="match status" value="1"/>
</dbReference>
<evidence type="ECO:0000313" key="3">
    <source>
        <dbReference type="Proteomes" id="UP000435649"/>
    </source>
</evidence>
<dbReference type="Pfam" id="PF01261">
    <property type="entry name" value="AP_endonuc_2"/>
    <property type="match status" value="1"/>
</dbReference>
<feature type="domain" description="Xylose isomerase-like TIM barrel" evidence="1">
    <location>
        <begin position="30"/>
        <end position="250"/>
    </location>
</feature>
<dbReference type="InterPro" id="IPR036237">
    <property type="entry name" value="Xyl_isomerase-like_sf"/>
</dbReference>
<dbReference type="InterPro" id="IPR013022">
    <property type="entry name" value="Xyl_isomerase-like_TIM-brl"/>
</dbReference>
<dbReference type="InterPro" id="IPR050312">
    <property type="entry name" value="IolE/XylAMocC-like"/>
</dbReference>
<evidence type="ECO:0000259" key="1">
    <source>
        <dbReference type="Pfam" id="PF01261"/>
    </source>
</evidence>
<keyword evidence="3" id="KW-1185">Reference proteome</keyword>
<dbReference type="Gene3D" id="3.20.20.150">
    <property type="entry name" value="Divalent-metal-dependent TIM barrel enzymes"/>
    <property type="match status" value="1"/>
</dbReference>
<reference evidence="2 3" key="1">
    <citation type="submission" date="2019-08" db="EMBL/GenBank/DDBJ databases">
        <title>In-depth cultivation of the pig gut microbiome towards novel bacterial diversity and tailored functional studies.</title>
        <authorList>
            <person name="Wylensek D."/>
            <person name="Hitch T.C.A."/>
            <person name="Clavel T."/>
        </authorList>
    </citation>
    <scope>NUCLEOTIDE SEQUENCE [LARGE SCALE GENOMIC DNA]</scope>
    <source>
        <strain evidence="2 3">BBE-744-WT-12</strain>
    </source>
</reference>
<dbReference type="Proteomes" id="UP000435649">
    <property type="component" value="Unassembled WGS sequence"/>
</dbReference>
<keyword evidence="2" id="KW-0413">Isomerase</keyword>
<protein>
    <submittedName>
        <fullName evidence="2">Sugar phosphate isomerase/epimerase</fullName>
    </submittedName>
</protein>
<dbReference type="PANTHER" id="PTHR12110">
    <property type="entry name" value="HYDROXYPYRUVATE ISOMERASE"/>
    <property type="match status" value="1"/>
</dbReference>
<accession>A0A844FW92</accession>
<proteinExistence type="predicted"/>
<dbReference type="AlphaFoldDB" id="A0A844FW92"/>
<dbReference type="PANTHER" id="PTHR12110:SF41">
    <property type="entry name" value="INOSOSE DEHYDRATASE"/>
    <property type="match status" value="1"/>
</dbReference>